<organism evidence="3 4">
    <name type="scientific">Demequina activiva</name>
    <dbReference type="NCBI Taxonomy" id="1582364"/>
    <lineage>
        <taxon>Bacteria</taxon>
        <taxon>Bacillati</taxon>
        <taxon>Actinomycetota</taxon>
        <taxon>Actinomycetes</taxon>
        <taxon>Micrococcales</taxon>
        <taxon>Demequinaceae</taxon>
        <taxon>Demequina</taxon>
    </lineage>
</organism>
<feature type="signal peptide" evidence="2">
    <location>
        <begin position="1"/>
        <end position="22"/>
    </location>
</feature>
<keyword evidence="4" id="KW-1185">Reference proteome</keyword>
<keyword evidence="2" id="KW-0732">Signal</keyword>
<protein>
    <submittedName>
        <fullName evidence="3">Uncharacterized protein</fullName>
    </submittedName>
</protein>
<dbReference type="PROSITE" id="PS51257">
    <property type="entry name" value="PROKAR_LIPOPROTEIN"/>
    <property type="match status" value="1"/>
</dbReference>
<feature type="chain" id="PRO_5039454474" evidence="2">
    <location>
        <begin position="23"/>
        <end position="249"/>
    </location>
</feature>
<name>A0A919Q474_9MICO</name>
<evidence type="ECO:0000256" key="2">
    <source>
        <dbReference type="SAM" id="SignalP"/>
    </source>
</evidence>
<evidence type="ECO:0000313" key="4">
    <source>
        <dbReference type="Proteomes" id="UP000652354"/>
    </source>
</evidence>
<dbReference type="AlphaFoldDB" id="A0A919Q474"/>
<gene>
    <name evidence="3" type="ORF">Dac01nite_16540</name>
</gene>
<dbReference type="RefSeq" id="WP_203655803.1">
    <property type="nucleotide sequence ID" value="NZ_BONR01000003.1"/>
</dbReference>
<dbReference type="Proteomes" id="UP000652354">
    <property type="component" value="Unassembled WGS sequence"/>
</dbReference>
<dbReference type="EMBL" id="BONR01000003">
    <property type="protein sequence ID" value="GIG54902.1"/>
    <property type="molecule type" value="Genomic_DNA"/>
</dbReference>
<comment type="caution">
    <text evidence="3">The sequence shown here is derived from an EMBL/GenBank/DDBJ whole genome shotgun (WGS) entry which is preliminary data.</text>
</comment>
<feature type="region of interest" description="Disordered" evidence="1">
    <location>
        <begin position="228"/>
        <end position="249"/>
    </location>
</feature>
<evidence type="ECO:0000313" key="3">
    <source>
        <dbReference type="EMBL" id="GIG54902.1"/>
    </source>
</evidence>
<sequence>MSPLRLALVLATAVIVAGCSTSAPPAGPSPSVPAGLDAIPATPLPAERNGIEEMPSATVEAAILTAVDAQTSAEVSGALVRSTTREDGTVTQSPFSFTFAGTERAFDASATWSGATVALSGAGEELWIAADPAAASALGRPDAAGLCLASDDPLRAQWAWLGSGRAIVETLLGDAELGGAEVDDTGQSVTFQVLAGGAVVGTVEVSATGQPVPSRIELEDPSGAATVEFSRWSAPPAPIASGCDDLDTE</sequence>
<proteinExistence type="predicted"/>
<reference evidence="3" key="1">
    <citation type="submission" date="2021-01" db="EMBL/GenBank/DDBJ databases">
        <title>Whole genome shotgun sequence of Demequina activiva NBRC 110675.</title>
        <authorList>
            <person name="Komaki H."/>
            <person name="Tamura T."/>
        </authorList>
    </citation>
    <scope>NUCLEOTIDE SEQUENCE</scope>
    <source>
        <strain evidence="3">NBRC 110675</strain>
    </source>
</reference>
<evidence type="ECO:0000256" key="1">
    <source>
        <dbReference type="SAM" id="MobiDB-lite"/>
    </source>
</evidence>
<accession>A0A919Q474</accession>